<accession>M7XN38</accession>
<dbReference type="Proteomes" id="UP000016926">
    <property type="component" value="Unassembled WGS sequence"/>
</dbReference>
<dbReference type="GeneID" id="27367060"/>
<dbReference type="GO" id="GO:0018773">
    <property type="term" value="F:acetylpyruvate hydrolase activity"/>
    <property type="evidence" value="ECO:0007669"/>
    <property type="project" value="TreeGrafter"/>
</dbReference>
<organism evidence="4 5">
    <name type="scientific">Rhodotorula toruloides (strain NP11)</name>
    <name type="common">Yeast</name>
    <name type="synonym">Rhodosporidium toruloides</name>
    <dbReference type="NCBI Taxonomy" id="1130832"/>
    <lineage>
        <taxon>Eukaryota</taxon>
        <taxon>Fungi</taxon>
        <taxon>Dikarya</taxon>
        <taxon>Basidiomycota</taxon>
        <taxon>Pucciniomycotina</taxon>
        <taxon>Microbotryomycetes</taxon>
        <taxon>Sporidiobolales</taxon>
        <taxon>Sporidiobolaceae</taxon>
        <taxon>Rhodotorula</taxon>
    </lineage>
</organism>
<protein>
    <submittedName>
        <fullName evidence="4">Fumarylacetoacetate hydrolase family protein</fullName>
    </submittedName>
</protein>
<dbReference type="RefSeq" id="XP_016276438.1">
    <property type="nucleotide sequence ID" value="XM_016416719.1"/>
</dbReference>
<dbReference type="AlphaFoldDB" id="M7XN38"/>
<evidence type="ECO:0000313" key="5">
    <source>
        <dbReference type="Proteomes" id="UP000016926"/>
    </source>
</evidence>
<dbReference type="Gene3D" id="3.90.850.10">
    <property type="entry name" value="Fumarylacetoacetase-like, C-terminal domain"/>
    <property type="match status" value="1"/>
</dbReference>
<sequence>MSSIAAQFATRGKKCVAIGRNYAAHIKELNNTTPSEPFFFLKPTTSYALSDDGKVEIPKGVVVHHEVELGVIIGKRGRDIPASKALDYVAGYVRRLIPLVKPFVTLNVSLQTLAIDYTARNVQDAVKAKGLPWSAAKGFDTFCPVGQFIPKDKVQDPHNLRLWYKINDSTKQDDSTSLMLYRIPDLIAHVSGIMTLEEGDLLLTGTPKGVGPVVAGDKITAGLETQEGTVLDRLEHLVKAREGGYEFKGNL</sequence>
<dbReference type="PANTHER" id="PTHR11820:SF7">
    <property type="entry name" value="ACYLPYRUVASE FAHD1, MITOCHONDRIAL"/>
    <property type="match status" value="1"/>
</dbReference>
<keyword evidence="2" id="KW-0479">Metal-binding</keyword>
<dbReference type="InterPro" id="IPR036663">
    <property type="entry name" value="Fumarylacetoacetase_C_sf"/>
</dbReference>
<keyword evidence="4" id="KW-0378">Hydrolase</keyword>
<proteinExistence type="inferred from homology"/>
<evidence type="ECO:0000256" key="2">
    <source>
        <dbReference type="ARBA" id="ARBA00022723"/>
    </source>
</evidence>
<evidence type="ECO:0000259" key="3">
    <source>
        <dbReference type="Pfam" id="PF01557"/>
    </source>
</evidence>
<dbReference type="GO" id="GO:0005739">
    <property type="term" value="C:mitochondrion"/>
    <property type="evidence" value="ECO:0007669"/>
    <property type="project" value="TreeGrafter"/>
</dbReference>
<comment type="similarity">
    <text evidence="1">Belongs to the FAH family.</text>
</comment>
<reference evidence="4 5" key="1">
    <citation type="journal article" date="2012" name="Nat. Commun.">
        <title>A multi-omic map of the lipid-producing yeast Rhodosporidium toruloides.</title>
        <authorList>
            <person name="Zhu Z."/>
            <person name="Zhang S."/>
            <person name="Liu H."/>
            <person name="Shen H."/>
            <person name="Lin X."/>
            <person name="Yang F."/>
            <person name="Zhou Y.J."/>
            <person name="Jin G."/>
            <person name="Ye M."/>
            <person name="Zou H."/>
            <person name="Zou H."/>
            <person name="Zhao Z.K."/>
        </authorList>
    </citation>
    <scope>NUCLEOTIDE SEQUENCE [LARGE SCALE GENOMIC DNA]</scope>
    <source>
        <strain evidence="4 5">NP11</strain>
    </source>
</reference>
<gene>
    <name evidence="4" type="ORF">RHTO_03047</name>
</gene>
<keyword evidence="5" id="KW-1185">Reference proteome</keyword>
<feature type="domain" description="Fumarylacetoacetase-like C-terminal" evidence="3">
    <location>
        <begin position="111"/>
        <end position="224"/>
    </location>
</feature>
<name>M7XN38_RHOT1</name>
<evidence type="ECO:0000313" key="4">
    <source>
        <dbReference type="EMBL" id="EMS25319.1"/>
    </source>
</evidence>
<dbReference type="eggNOG" id="KOG1535">
    <property type="taxonomic scope" value="Eukaryota"/>
</dbReference>
<dbReference type="Pfam" id="PF01557">
    <property type="entry name" value="FAA_hydrolase"/>
    <property type="match status" value="2"/>
</dbReference>
<dbReference type="OrthoDB" id="74910at2759"/>
<dbReference type="HOGENOM" id="CLU_028458_5_0_1"/>
<evidence type="ECO:0000256" key="1">
    <source>
        <dbReference type="ARBA" id="ARBA00010211"/>
    </source>
</evidence>
<dbReference type="EMBL" id="KB722643">
    <property type="protein sequence ID" value="EMS25319.1"/>
    <property type="molecule type" value="Genomic_DNA"/>
</dbReference>
<dbReference type="SUPFAM" id="SSF56529">
    <property type="entry name" value="FAH"/>
    <property type="match status" value="1"/>
</dbReference>
<dbReference type="GO" id="GO:0046872">
    <property type="term" value="F:metal ion binding"/>
    <property type="evidence" value="ECO:0007669"/>
    <property type="project" value="UniProtKB-KW"/>
</dbReference>
<dbReference type="InterPro" id="IPR011234">
    <property type="entry name" value="Fumarylacetoacetase-like_C"/>
</dbReference>
<dbReference type="PANTHER" id="PTHR11820">
    <property type="entry name" value="ACYLPYRUVASE"/>
    <property type="match status" value="1"/>
</dbReference>
<feature type="domain" description="Fumarylacetoacetase-like C-terminal" evidence="3">
    <location>
        <begin position="14"/>
        <end position="93"/>
    </location>
</feature>